<keyword evidence="2" id="KW-1185">Reference proteome</keyword>
<protein>
    <submittedName>
        <fullName evidence="1">Uncharacterized protein</fullName>
    </submittedName>
</protein>
<gene>
    <name evidence="1" type="ORF">OYC64_015233</name>
</gene>
<comment type="caution">
    <text evidence="1">The sequence shown here is derived from an EMBL/GenBank/DDBJ whole genome shotgun (WGS) entry which is preliminary data.</text>
</comment>
<dbReference type="AlphaFoldDB" id="A0ABD2H4U7"/>
<reference evidence="1 2" key="2">
    <citation type="journal article" date="2024" name="G3 (Bethesda)">
        <title>The genome of the cryopelagic Antarctic bald notothen, Trematomus borchgrevinki.</title>
        <authorList>
            <person name="Rayamajhi N."/>
            <person name="Rivera-Colon A.G."/>
            <person name="Minhas B.F."/>
            <person name="Cheng C.C."/>
            <person name="Catchen J.M."/>
        </authorList>
    </citation>
    <scope>NUCLEOTIDE SEQUENCE [LARGE SCALE GENOMIC DNA]</scope>
    <source>
        <strain evidence="1">AGRC-2024</strain>
    </source>
</reference>
<dbReference type="PANTHER" id="PTHR46880">
    <property type="entry name" value="RAS-ASSOCIATING DOMAIN-CONTAINING PROTEIN"/>
    <property type="match status" value="1"/>
</dbReference>
<evidence type="ECO:0000313" key="2">
    <source>
        <dbReference type="Proteomes" id="UP001619887"/>
    </source>
</evidence>
<proteinExistence type="predicted"/>
<reference evidence="1 2" key="1">
    <citation type="journal article" date="2022" name="G3 (Bethesda)">
        <title>Evaluating Illumina-, Nanopore-, and PacBio-based genome assembly strategies with the bald notothen, Trematomus borchgrevinki.</title>
        <authorList>
            <person name="Rayamajhi N."/>
            <person name="Cheng C.C."/>
            <person name="Catchen J.M."/>
        </authorList>
    </citation>
    <scope>NUCLEOTIDE SEQUENCE [LARGE SCALE GENOMIC DNA]</scope>
    <source>
        <strain evidence="1">AGRC-2024</strain>
    </source>
</reference>
<dbReference type="PANTHER" id="PTHR46880:SF5">
    <property type="entry name" value="DUF4371 DOMAIN-CONTAINING PROTEIN"/>
    <property type="match status" value="1"/>
</dbReference>
<dbReference type="EMBL" id="JBIYXZ010002073">
    <property type="protein sequence ID" value="KAL3060848.1"/>
    <property type="molecule type" value="Genomic_DNA"/>
</dbReference>
<sequence>MAKNDIAGNQYAGLTELLREVKAPDFVTGDGIYRHGDSVDDMEMAIDEVLIKQLDEKLKKSDFIGIIIDETVNITVDKKLIIYAKLQIKGKVETCFLGNYDVHSGTAQCIFDEVLDGASVMMGKRAGVGALLKRESAFCIQVHCVAHRVALAALDAAKAVDQVGVYKRTVSSVYSFYKHSASRTNRLRQMTAALGDEDVKSLKQQCAVRCPLVILAQGSGGYQAKLACSGDGAT</sequence>
<dbReference type="Proteomes" id="UP001619887">
    <property type="component" value="Unassembled WGS sequence"/>
</dbReference>
<accession>A0ABD2H4U7</accession>
<name>A0ABD2H4U7_PAGBO</name>
<organism evidence="1 2">
    <name type="scientific">Pagothenia borchgrevinki</name>
    <name type="common">Bald rockcod</name>
    <name type="synonym">Trematomus borchgrevinki</name>
    <dbReference type="NCBI Taxonomy" id="8213"/>
    <lineage>
        <taxon>Eukaryota</taxon>
        <taxon>Metazoa</taxon>
        <taxon>Chordata</taxon>
        <taxon>Craniata</taxon>
        <taxon>Vertebrata</taxon>
        <taxon>Euteleostomi</taxon>
        <taxon>Actinopterygii</taxon>
        <taxon>Neopterygii</taxon>
        <taxon>Teleostei</taxon>
        <taxon>Neoteleostei</taxon>
        <taxon>Acanthomorphata</taxon>
        <taxon>Eupercaria</taxon>
        <taxon>Perciformes</taxon>
        <taxon>Notothenioidei</taxon>
        <taxon>Nototheniidae</taxon>
        <taxon>Pagothenia</taxon>
    </lineage>
</organism>
<evidence type="ECO:0000313" key="1">
    <source>
        <dbReference type="EMBL" id="KAL3060848.1"/>
    </source>
</evidence>